<dbReference type="PROSITE" id="PS00409">
    <property type="entry name" value="PROKAR_NTER_METHYL"/>
    <property type="match status" value="1"/>
</dbReference>
<organism evidence="2 3">
    <name type="scientific">Stenotrophomonas acidaminiphila</name>
    <dbReference type="NCBI Taxonomy" id="128780"/>
    <lineage>
        <taxon>Bacteria</taxon>
        <taxon>Pseudomonadati</taxon>
        <taxon>Pseudomonadota</taxon>
        <taxon>Gammaproteobacteria</taxon>
        <taxon>Lysobacterales</taxon>
        <taxon>Lysobacteraceae</taxon>
        <taxon>Stenotrophomonas</taxon>
    </lineage>
</organism>
<dbReference type="PATRIC" id="fig|128780.6.peg.620"/>
<dbReference type="KEGG" id="sacz:AOT14_06140"/>
<evidence type="ECO:0000313" key="3">
    <source>
        <dbReference type="Proteomes" id="UP000061010"/>
    </source>
</evidence>
<reference evidence="2 3" key="1">
    <citation type="journal article" date="2015" name="Genome Announc.">
        <title>Complete Genome Sequencing of Stenotrophomonas acidaminiphila ZAC14D2_NAIMI4_2, a Multidrug-Resistant Strain Isolated from Sediments of a Polluted River in Mexico, Uncovers New Antibiotic Resistance Genes and a Novel Class-II Lasso Peptide Biosynthesis Gene Cluster.</title>
        <authorList>
            <person name="Vinuesa P."/>
            <person name="Ochoa-Sanchez L.E."/>
        </authorList>
    </citation>
    <scope>NUCLEOTIDE SEQUENCE [LARGE SCALE GENOMIC DNA]</scope>
    <source>
        <strain evidence="2 3">ZAC14D2_NAIMI4_2</strain>
    </source>
</reference>
<proteinExistence type="predicted"/>
<dbReference type="OrthoDB" id="5975006at2"/>
<dbReference type="Proteomes" id="UP000061010">
    <property type="component" value="Chromosome"/>
</dbReference>
<protein>
    <submittedName>
        <fullName evidence="2">Prepilin-type cleavage/methylation protein</fullName>
    </submittedName>
</protein>
<sequence>MSDHPHLRQRGLTLLEMMVVLLIAGMAIALGFQSLGQWRRANAAIAGISGATQQATLTESWVESSLRSLYPVKEEAFEGTSQHLAGIATQAVQSHQGGAVAIEWSIQEDGAQRRLKLVEAGKELELPLPGVTKATFGYMDKEGRMYEQWPPKLGLHDHLPAMIVLEQEMDDGSQRLWAAAVAGAHNPYVNPFEAEFD</sequence>
<dbReference type="RefSeq" id="WP_054662695.1">
    <property type="nucleotide sequence ID" value="NZ_JALCCJ010000010.1"/>
</dbReference>
<evidence type="ECO:0000313" key="2">
    <source>
        <dbReference type="EMBL" id="ALJ27053.1"/>
    </source>
</evidence>
<dbReference type="AlphaFoldDB" id="A0A0S1AWB4"/>
<dbReference type="Pfam" id="PF07963">
    <property type="entry name" value="N_methyl"/>
    <property type="match status" value="1"/>
</dbReference>
<gene>
    <name evidence="2" type="ORF">AOT14_06140</name>
</gene>
<dbReference type="InterPro" id="IPR012902">
    <property type="entry name" value="N_methyl_site"/>
</dbReference>
<evidence type="ECO:0000256" key="1">
    <source>
        <dbReference type="SAM" id="Phobius"/>
    </source>
</evidence>
<keyword evidence="3" id="KW-1185">Reference proteome</keyword>
<name>A0A0S1AWB4_9GAMM</name>
<keyword evidence="1" id="KW-1133">Transmembrane helix</keyword>
<dbReference type="EMBL" id="CP012900">
    <property type="protein sequence ID" value="ALJ27053.1"/>
    <property type="molecule type" value="Genomic_DNA"/>
</dbReference>
<dbReference type="NCBIfam" id="TIGR02532">
    <property type="entry name" value="IV_pilin_GFxxxE"/>
    <property type="match status" value="1"/>
</dbReference>
<accession>A0A0S1AWB4</accession>
<keyword evidence="1" id="KW-0812">Transmembrane</keyword>
<keyword evidence="1" id="KW-0472">Membrane</keyword>
<feature type="transmembrane region" description="Helical" evidence="1">
    <location>
        <begin position="12"/>
        <end position="32"/>
    </location>
</feature>